<evidence type="ECO:0000313" key="2">
    <source>
        <dbReference type="Proteomes" id="UP000799755"/>
    </source>
</evidence>
<evidence type="ECO:0000313" key="1">
    <source>
        <dbReference type="EMBL" id="KAF2467936.1"/>
    </source>
</evidence>
<sequence length="299" mass="32915">MATKGVRSLRQLISCLKGRCGGGIVRKVGAIFIVMIIILTLQLHVCAHAPDAKVSVADSTSPLTSNNTMNISLLRTHLAIESINIITKSSGRLRDITLPADNSMHPRLSPPNQSSSLKLLHIFFLIFLHQQLHLTLYYPSCILYSLPIIPEVRECNASIQVEEEDNIKGDSHSYFGGGGYNANYLRVFSFGELHNSKWFVAQVREDSILTFMPSTLPISIAVSCEIRALHHHSHIIDIPAGDVVDPPSYPLLIPALQHYEIPELTAGATTMTDPKHTAPTMCSCPAPPPRRNTHLFISS</sequence>
<reference evidence="1" key="1">
    <citation type="journal article" date="2020" name="Stud. Mycol.">
        <title>101 Dothideomycetes genomes: a test case for predicting lifestyles and emergence of pathogens.</title>
        <authorList>
            <person name="Haridas S."/>
            <person name="Albert R."/>
            <person name="Binder M."/>
            <person name="Bloem J."/>
            <person name="Labutti K."/>
            <person name="Salamov A."/>
            <person name="Andreopoulos B."/>
            <person name="Baker S."/>
            <person name="Barry K."/>
            <person name="Bills G."/>
            <person name="Bluhm B."/>
            <person name="Cannon C."/>
            <person name="Castanera R."/>
            <person name="Culley D."/>
            <person name="Daum C."/>
            <person name="Ezra D."/>
            <person name="Gonzalez J."/>
            <person name="Henrissat B."/>
            <person name="Kuo A."/>
            <person name="Liang C."/>
            <person name="Lipzen A."/>
            <person name="Lutzoni F."/>
            <person name="Magnuson J."/>
            <person name="Mondo S."/>
            <person name="Nolan M."/>
            <person name="Ohm R."/>
            <person name="Pangilinan J."/>
            <person name="Park H.-J."/>
            <person name="Ramirez L."/>
            <person name="Alfaro M."/>
            <person name="Sun H."/>
            <person name="Tritt A."/>
            <person name="Yoshinaga Y."/>
            <person name="Zwiers L.-H."/>
            <person name="Turgeon B."/>
            <person name="Goodwin S."/>
            <person name="Spatafora J."/>
            <person name="Crous P."/>
            <person name="Grigoriev I."/>
        </authorList>
    </citation>
    <scope>NUCLEOTIDE SEQUENCE</scope>
    <source>
        <strain evidence="1">ATCC 200398</strain>
    </source>
</reference>
<protein>
    <submittedName>
        <fullName evidence="1">Uncharacterized protein</fullName>
    </submittedName>
</protein>
<name>A0ACB6QM04_9PLEO</name>
<accession>A0ACB6QM04</accession>
<proteinExistence type="predicted"/>
<comment type="caution">
    <text evidence="1">The sequence shown here is derived from an EMBL/GenBank/DDBJ whole genome shotgun (WGS) entry which is preliminary data.</text>
</comment>
<keyword evidence="2" id="KW-1185">Reference proteome</keyword>
<organism evidence="1 2">
    <name type="scientific">Lindgomyces ingoldianus</name>
    <dbReference type="NCBI Taxonomy" id="673940"/>
    <lineage>
        <taxon>Eukaryota</taxon>
        <taxon>Fungi</taxon>
        <taxon>Dikarya</taxon>
        <taxon>Ascomycota</taxon>
        <taxon>Pezizomycotina</taxon>
        <taxon>Dothideomycetes</taxon>
        <taxon>Pleosporomycetidae</taxon>
        <taxon>Pleosporales</taxon>
        <taxon>Lindgomycetaceae</taxon>
        <taxon>Lindgomyces</taxon>
    </lineage>
</organism>
<gene>
    <name evidence="1" type="ORF">BDR25DRAFT_358186</name>
</gene>
<dbReference type="Proteomes" id="UP000799755">
    <property type="component" value="Unassembled WGS sequence"/>
</dbReference>
<dbReference type="EMBL" id="MU003518">
    <property type="protein sequence ID" value="KAF2467936.1"/>
    <property type="molecule type" value="Genomic_DNA"/>
</dbReference>